<reference evidence="3 4" key="1">
    <citation type="submission" date="2018-08" db="EMBL/GenBank/DDBJ databases">
        <title>Form III RuBisCO-mediated autotrophy in Thermodesulfobium bacteria.</title>
        <authorList>
            <person name="Toshchakov S.V."/>
            <person name="Kublanov I.V."/>
            <person name="Frolov E."/>
            <person name="Bonch-Osmolovskaya E.A."/>
            <person name="Tourova T.P."/>
            <person name="Chernych N.A."/>
            <person name="Lebedinsky A.V."/>
        </authorList>
    </citation>
    <scope>NUCLEOTIDE SEQUENCE [LARGE SCALE GENOMIC DNA]</scope>
    <source>
        <strain evidence="3 4">SR</strain>
    </source>
</reference>
<dbReference type="Pfam" id="PF05378">
    <property type="entry name" value="Hydant_A_N"/>
    <property type="match status" value="1"/>
</dbReference>
<accession>A0A3D8P3U5</accession>
<organism evidence="3 4">
    <name type="scientific">Ammonifex thiophilus</name>
    <dbReference type="NCBI Taxonomy" id="444093"/>
    <lineage>
        <taxon>Bacteria</taxon>
        <taxon>Bacillati</taxon>
        <taxon>Bacillota</taxon>
        <taxon>Clostridia</taxon>
        <taxon>Thermoanaerobacterales</taxon>
        <taxon>Thermoanaerobacteraceae</taxon>
        <taxon>Ammonifex</taxon>
    </lineage>
</organism>
<dbReference type="Pfam" id="PF01968">
    <property type="entry name" value="Hydantoinase_A"/>
    <property type="match status" value="1"/>
</dbReference>
<dbReference type="GO" id="GO:0017168">
    <property type="term" value="F:5-oxoprolinase (ATP-hydrolyzing) activity"/>
    <property type="evidence" value="ECO:0007669"/>
    <property type="project" value="TreeGrafter"/>
</dbReference>
<dbReference type="OrthoDB" id="9768323at2"/>
<dbReference type="PANTHER" id="PTHR11365">
    <property type="entry name" value="5-OXOPROLINASE RELATED"/>
    <property type="match status" value="1"/>
</dbReference>
<evidence type="ECO:0000259" key="1">
    <source>
        <dbReference type="Pfam" id="PF01968"/>
    </source>
</evidence>
<dbReference type="InterPro" id="IPR008040">
    <property type="entry name" value="Hydant_A_N"/>
</dbReference>
<feature type="domain" description="Hydantoinase A/oxoprolinase" evidence="1">
    <location>
        <begin position="204"/>
        <end position="484"/>
    </location>
</feature>
<evidence type="ECO:0000259" key="2">
    <source>
        <dbReference type="Pfam" id="PF05378"/>
    </source>
</evidence>
<dbReference type="AlphaFoldDB" id="A0A3D8P3U5"/>
<dbReference type="GO" id="GO:0006749">
    <property type="term" value="P:glutathione metabolic process"/>
    <property type="evidence" value="ECO:0007669"/>
    <property type="project" value="TreeGrafter"/>
</dbReference>
<evidence type="ECO:0000313" key="3">
    <source>
        <dbReference type="EMBL" id="RDV83571.1"/>
    </source>
</evidence>
<proteinExistence type="predicted"/>
<name>A0A3D8P3U5_9THEO</name>
<dbReference type="Proteomes" id="UP000256329">
    <property type="component" value="Unassembled WGS sequence"/>
</dbReference>
<dbReference type="SUPFAM" id="SSF53067">
    <property type="entry name" value="Actin-like ATPase domain"/>
    <property type="match status" value="1"/>
</dbReference>
<dbReference type="EMBL" id="QSLN01000004">
    <property type="protein sequence ID" value="RDV83571.1"/>
    <property type="molecule type" value="Genomic_DNA"/>
</dbReference>
<dbReference type="InterPro" id="IPR043129">
    <property type="entry name" value="ATPase_NBD"/>
</dbReference>
<protein>
    <submittedName>
        <fullName evidence="3">Hydantoinase/oxoprolinase family protein</fullName>
    </submittedName>
</protein>
<dbReference type="InterPro" id="IPR045079">
    <property type="entry name" value="Oxoprolinase-like"/>
</dbReference>
<feature type="domain" description="Hydantoinase/oxoprolinase N-terminal" evidence="2">
    <location>
        <begin position="25"/>
        <end position="183"/>
    </location>
</feature>
<comment type="caution">
    <text evidence="3">The sequence shown here is derived from an EMBL/GenBank/DDBJ whole genome shotgun (WGS) entry which is preliminary data.</text>
</comment>
<dbReference type="InterPro" id="IPR002821">
    <property type="entry name" value="Hydantoinase_A"/>
</dbReference>
<dbReference type="PANTHER" id="PTHR11365:SF2">
    <property type="entry name" value="5-OXOPROLINASE"/>
    <property type="match status" value="1"/>
</dbReference>
<keyword evidence="4" id="KW-1185">Reference proteome</keyword>
<sequence length="581" mass="62827">MGLPLAAPAQHLQGHRRGKHLMAIVGIDVGGTHTDGVLLVGRTLKAWTKLPTREDLGAVLTEVWHRLLEEGGVKPEEVSRITFSTTLITNLVAKKELPPVGLVLIPGGGVDPSLFYYGAASTLEIRGMVDFRGRELVPVDEKEVEEAARLLCRQGLKRVAVVGKFSSRYPAQEERVAEWLRRIAPELEITLGSKVAGGLGFPRRAATAVLTAAIKERFEAFYRELQEGIGRAGCPASLFLLRADGGTMPLAYALQRPVETAFSGPAASAMGALALSQPDLSAAVMDVGGTTTDIALLLEGRPLTYSRGAVLEGRLLQLASLAVHSVPLGGDSWVRVEGGELRVGPERKGVPYACGGPVPTLTDALRVLNLSSFGDERRAWEAMRQVGEGLGEKDPQATARAVLGQAVRKLAEAVKVAFERWAQEPAYRLWQVKYQLPRPQKLVGVGAAAWGLVPEVARRLGLKPLVPHLAPVANALGAALARVTLSRTYVLDTQQGRISVLETGKQERLNQGGDLLPPEAEELALELFRREARASGIDPEGARITSSEVFNVVRHWRRVGRIYEIEVRLPAGVLFFLEEHS</sequence>
<gene>
    <name evidence="3" type="ORF">DXX99_04540</name>
</gene>
<dbReference type="GO" id="GO:0005829">
    <property type="term" value="C:cytosol"/>
    <property type="evidence" value="ECO:0007669"/>
    <property type="project" value="TreeGrafter"/>
</dbReference>
<evidence type="ECO:0000313" key="4">
    <source>
        <dbReference type="Proteomes" id="UP000256329"/>
    </source>
</evidence>